<dbReference type="PANTHER" id="PTHR33867">
    <property type="entry name" value="RIBOSOME MATURATION FACTOR RIMP"/>
    <property type="match status" value="1"/>
</dbReference>
<dbReference type="EMBL" id="JADILY010000056">
    <property type="protein sequence ID" value="MBO8481443.1"/>
    <property type="molecule type" value="Genomic_DNA"/>
</dbReference>
<evidence type="ECO:0000256" key="2">
    <source>
        <dbReference type="ARBA" id="ARBA00022517"/>
    </source>
</evidence>
<keyword evidence="2 3" id="KW-0690">Ribosome biogenesis</keyword>
<dbReference type="HAMAP" id="MF_01077">
    <property type="entry name" value="RimP"/>
    <property type="match status" value="1"/>
</dbReference>
<dbReference type="Proteomes" id="UP000823772">
    <property type="component" value="Unassembled WGS sequence"/>
</dbReference>
<dbReference type="GO" id="GO:0000028">
    <property type="term" value="P:ribosomal small subunit assembly"/>
    <property type="evidence" value="ECO:0007669"/>
    <property type="project" value="TreeGrafter"/>
</dbReference>
<reference evidence="5" key="2">
    <citation type="journal article" date="2021" name="PeerJ">
        <title>Extensive microbial diversity within the chicken gut microbiome revealed by metagenomics and culture.</title>
        <authorList>
            <person name="Gilroy R."/>
            <person name="Ravi A."/>
            <person name="Getino M."/>
            <person name="Pursley I."/>
            <person name="Horton D.L."/>
            <person name="Alikhan N.F."/>
            <person name="Baker D."/>
            <person name="Gharbi K."/>
            <person name="Hall N."/>
            <person name="Watson M."/>
            <person name="Adriaenssens E.M."/>
            <person name="Foster-Nyarko E."/>
            <person name="Jarju S."/>
            <person name="Secka A."/>
            <person name="Antonio M."/>
            <person name="Oren A."/>
            <person name="Chaudhuri R.R."/>
            <person name="La Ragione R."/>
            <person name="Hildebrand F."/>
            <person name="Pallen M.J."/>
        </authorList>
    </citation>
    <scope>NUCLEOTIDE SEQUENCE</scope>
    <source>
        <strain evidence="5">B3-2255</strain>
    </source>
</reference>
<evidence type="ECO:0000259" key="4">
    <source>
        <dbReference type="Pfam" id="PF02576"/>
    </source>
</evidence>
<dbReference type="GO" id="GO:0005829">
    <property type="term" value="C:cytosol"/>
    <property type="evidence" value="ECO:0007669"/>
    <property type="project" value="TreeGrafter"/>
</dbReference>
<dbReference type="Pfam" id="PF02576">
    <property type="entry name" value="RimP_N"/>
    <property type="match status" value="1"/>
</dbReference>
<dbReference type="SUPFAM" id="SSF75420">
    <property type="entry name" value="YhbC-like, N-terminal domain"/>
    <property type="match status" value="1"/>
</dbReference>
<comment type="caution">
    <text evidence="5">The sequence shown here is derived from an EMBL/GenBank/DDBJ whole genome shotgun (WGS) entry which is preliminary data.</text>
</comment>
<evidence type="ECO:0000256" key="3">
    <source>
        <dbReference type="HAMAP-Rule" id="MF_01077"/>
    </source>
</evidence>
<dbReference type="InterPro" id="IPR003728">
    <property type="entry name" value="Ribosome_maturation_RimP"/>
</dbReference>
<organism evidence="5 6">
    <name type="scientific">Candidatus Merdivivens faecigallinarum</name>
    <dbReference type="NCBI Taxonomy" id="2840871"/>
    <lineage>
        <taxon>Bacteria</taxon>
        <taxon>Pseudomonadati</taxon>
        <taxon>Bacteroidota</taxon>
        <taxon>Bacteroidia</taxon>
        <taxon>Bacteroidales</taxon>
        <taxon>Muribaculaceae</taxon>
        <taxon>Muribaculaceae incertae sedis</taxon>
        <taxon>Candidatus Merdivivens</taxon>
    </lineage>
</organism>
<keyword evidence="1 3" id="KW-0963">Cytoplasm</keyword>
<evidence type="ECO:0000313" key="6">
    <source>
        <dbReference type="Proteomes" id="UP000823772"/>
    </source>
</evidence>
<dbReference type="InterPro" id="IPR028989">
    <property type="entry name" value="RimP_N"/>
</dbReference>
<name>A0A9D9NQA2_9BACT</name>
<dbReference type="GO" id="GO:0006412">
    <property type="term" value="P:translation"/>
    <property type="evidence" value="ECO:0007669"/>
    <property type="project" value="TreeGrafter"/>
</dbReference>
<proteinExistence type="inferred from homology"/>
<gene>
    <name evidence="3 5" type="primary">rimP</name>
    <name evidence="5" type="ORF">IAC87_02725</name>
</gene>
<comment type="similarity">
    <text evidence="3">Belongs to the RimP family.</text>
</comment>
<dbReference type="NCBIfam" id="NF002531">
    <property type="entry name" value="PRK02001.1"/>
    <property type="match status" value="1"/>
</dbReference>
<comment type="subcellular location">
    <subcellularLocation>
        <location evidence="3">Cytoplasm</location>
    </subcellularLocation>
</comment>
<dbReference type="AlphaFoldDB" id="A0A9D9NQA2"/>
<protein>
    <recommendedName>
        <fullName evidence="3">Ribosome maturation factor RimP</fullName>
    </recommendedName>
</protein>
<comment type="function">
    <text evidence="3">Required for maturation of 30S ribosomal subunits.</text>
</comment>
<sequence length="157" mass="17504">MINKEDIRQCAAQALEGNERLFLVDVSVSKDNVIDITIESSRDNVTIDDCMWLNGKIEEKFDRDKEDYELTVGSAGLDTPFKVPGQYAKAVGSKVEVQLKGGRKLTGTLEGAGEDGIELSYERLEAVEGKKKKARVLVTEKFGKEEVNSVKYHITFE</sequence>
<dbReference type="PANTHER" id="PTHR33867:SF1">
    <property type="entry name" value="RIBOSOME MATURATION FACTOR RIMP"/>
    <property type="match status" value="1"/>
</dbReference>
<reference evidence="5" key="1">
    <citation type="submission" date="2020-10" db="EMBL/GenBank/DDBJ databases">
        <authorList>
            <person name="Gilroy R."/>
        </authorList>
    </citation>
    <scope>NUCLEOTIDE SEQUENCE</scope>
    <source>
        <strain evidence="5">B3-2255</strain>
    </source>
</reference>
<evidence type="ECO:0000313" key="5">
    <source>
        <dbReference type="EMBL" id="MBO8481443.1"/>
    </source>
</evidence>
<dbReference type="Gene3D" id="3.30.300.70">
    <property type="entry name" value="RimP-like superfamily, N-terminal"/>
    <property type="match status" value="1"/>
</dbReference>
<dbReference type="InterPro" id="IPR035956">
    <property type="entry name" value="RimP_N_sf"/>
</dbReference>
<evidence type="ECO:0000256" key="1">
    <source>
        <dbReference type="ARBA" id="ARBA00022490"/>
    </source>
</evidence>
<feature type="domain" description="Ribosome maturation factor RimP N-terminal" evidence="4">
    <location>
        <begin position="21"/>
        <end position="78"/>
    </location>
</feature>
<accession>A0A9D9NQA2</accession>